<dbReference type="Gene3D" id="3.40.50.2300">
    <property type="match status" value="1"/>
</dbReference>
<evidence type="ECO:0000256" key="1">
    <source>
        <dbReference type="ARBA" id="ARBA00022553"/>
    </source>
</evidence>
<dbReference type="SMART" id="SM00448">
    <property type="entry name" value="REC"/>
    <property type="match status" value="1"/>
</dbReference>
<comment type="caution">
    <text evidence="4">The sequence shown here is derived from an EMBL/GenBank/DDBJ whole genome shotgun (WGS) entry which is preliminary data.</text>
</comment>
<dbReference type="SUPFAM" id="SSF52172">
    <property type="entry name" value="CheY-like"/>
    <property type="match status" value="1"/>
</dbReference>
<evidence type="ECO:0000313" key="4">
    <source>
        <dbReference type="EMBL" id="CCH55472.1"/>
    </source>
</evidence>
<protein>
    <submittedName>
        <fullName evidence="4">Response regulator receiver protein</fullName>
    </submittedName>
</protein>
<dbReference type="RefSeq" id="WP_009284040.1">
    <property type="nucleotide sequence ID" value="NZ_CAIT01000009.1"/>
</dbReference>
<keyword evidence="1 2" id="KW-0597">Phosphoprotein</keyword>
<dbReference type="InterPro" id="IPR011006">
    <property type="entry name" value="CheY-like_superfamily"/>
</dbReference>
<dbReference type="PANTHER" id="PTHR44591">
    <property type="entry name" value="STRESS RESPONSE REGULATOR PROTEIN 1"/>
    <property type="match status" value="1"/>
</dbReference>
<accession>I2GNJ4</accession>
<dbReference type="STRING" id="1185876.BN8_04731"/>
<organism evidence="4 5">
    <name type="scientific">Fibrisoma limi BUZ 3</name>
    <dbReference type="NCBI Taxonomy" id="1185876"/>
    <lineage>
        <taxon>Bacteria</taxon>
        <taxon>Pseudomonadati</taxon>
        <taxon>Bacteroidota</taxon>
        <taxon>Cytophagia</taxon>
        <taxon>Cytophagales</taxon>
        <taxon>Spirosomataceae</taxon>
        <taxon>Fibrisoma</taxon>
    </lineage>
</organism>
<keyword evidence="5" id="KW-1185">Reference proteome</keyword>
<dbReference type="InterPro" id="IPR050595">
    <property type="entry name" value="Bact_response_regulator"/>
</dbReference>
<dbReference type="AlphaFoldDB" id="I2GNJ4"/>
<dbReference type="Proteomes" id="UP000009309">
    <property type="component" value="Unassembled WGS sequence"/>
</dbReference>
<dbReference type="GO" id="GO:0000160">
    <property type="term" value="P:phosphorelay signal transduction system"/>
    <property type="evidence" value="ECO:0007669"/>
    <property type="project" value="InterPro"/>
</dbReference>
<dbReference type="OrthoDB" id="965163at2"/>
<reference evidence="4 5" key="1">
    <citation type="journal article" date="2012" name="J. Bacteriol.">
        <title>Genome Sequence of the Filamentous Bacterium Fibrisoma limi BUZ 3T.</title>
        <authorList>
            <person name="Filippini M."/>
            <person name="Qi W."/>
            <person name="Jaenicke S."/>
            <person name="Goesmann A."/>
            <person name="Smits T.H."/>
            <person name="Bagheri H.C."/>
        </authorList>
    </citation>
    <scope>NUCLEOTIDE SEQUENCE [LARGE SCALE GENOMIC DNA]</scope>
    <source>
        <strain evidence="5">BUZ 3T</strain>
    </source>
</reference>
<dbReference type="PROSITE" id="PS50110">
    <property type="entry name" value="RESPONSE_REGULATORY"/>
    <property type="match status" value="1"/>
</dbReference>
<dbReference type="EMBL" id="CAIT01000009">
    <property type="protein sequence ID" value="CCH55472.1"/>
    <property type="molecule type" value="Genomic_DNA"/>
</dbReference>
<dbReference type="Pfam" id="PF00072">
    <property type="entry name" value="Response_reg"/>
    <property type="match status" value="1"/>
</dbReference>
<gene>
    <name evidence="4" type="ORF">BN8_04731</name>
</gene>
<evidence type="ECO:0000259" key="3">
    <source>
        <dbReference type="PROSITE" id="PS50110"/>
    </source>
</evidence>
<dbReference type="InterPro" id="IPR001789">
    <property type="entry name" value="Sig_transdc_resp-reg_receiver"/>
</dbReference>
<evidence type="ECO:0000313" key="5">
    <source>
        <dbReference type="Proteomes" id="UP000009309"/>
    </source>
</evidence>
<proteinExistence type="predicted"/>
<feature type="domain" description="Response regulatory" evidence="3">
    <location>
        <begin position="8"/>
        <end position="130"/>
    </location>
</feature>
<evidence type="ECO:0000256" key="2">
    <source>
        <dbReference type="PROSITE-ProRule" id="PRU00169"/>
    </source>
</evidence>
<dbReference type="PANTHER" id="PTHR44591:SF3">
    <property type="entry name" value="RESPONSE REGULATORY DOMAIN-CONTAINING PROTEIN"/>
    <property type="match status" value="1"/>
</dbReference>
<name>I2GNJ4_9BACT</name>
<sequence length="139" mass="15547">MLHRNCPLIYVVDDDADDTYVLSVLFEENHKDCTVRFLKDGSDLMIRLTHSLDGRLPDLILLDLHMPILSGKEILQLLACDEQLRSIPVAVMSGSDEESVVKYCFQLGAAAFISKIKSYPQLVQAVDGLMKQCLFSTAD</sequence>
<dbReference type="eggNOG" id="COG0745">
    <property type="taxonomic scope" value="Bacteria"/>
</dbReference>
<feature type="modified residue" description="4-aspartylphosphate" evidence="2">
    <location>
        <position position="63"/>
    </location>
</feature>